<dbReference type="EMBL" id="MU005585">
    <property type="protein sequence ID" value="KAF2683151.1"/>
    <property type="molecule type" value="Genomic_DNA"/>
</dbReference>
<dbReference type="AlphaFoldDB" id="A0A6G1IYY2"/>
<keyword evidence="2" id="KW-0812">Transmembrane</keyword>
<evidence type="ECO:0000256" key="2">
    <source>
        <dbReference type="SAM" id="Phobius"/>
    </source>
</evidence>
<feature type="transmembrane region" description="Helical" evidence="2">
    <location>
        <begin position="12"/>
        <end position="38"/>
    </location>
</feature>
<reference evidence="3" key="1">
    <citation type="journal article" date="2020" name="Stud. Mycol.">
        <title>101 Dothideomycetes genomes: a test case for predicting lifestyles and emergence of pathogens.</title>
        <authorList>
            <person name="Haridas S."/>
            <person name="Albert R."/>
            <person name="Binder M."/>
            <person name="Bloem J."/>
            <person name="Labutti K."/>
            <person name="Salamov A."/>
            <person name="Andreopoulos B."/>
            <person name="Baker S."/>
            <person name="Barry K."/>
            <person name="Bills G."/>
            <person name="Bluhm B."/>
            <person name="Cannon C."/>
            <person name="Castanera R."/>
            <person name="Culley D."/>
            <person name="Daum C."/>
            <person name="Ezra D."/>
            <person name="Gonzalez J."/>
            <person name="Henrissat B."/>
            <person name="Kuo A."/>
            <person name="Liang C."/>
            <person name="Lipzen A."/>
            <person name="Lutzoni F."/>
            <person name="Magnuson J."/>
            <person name="Mondo S."/>
            <person name="Nolan M."/>
            <person name="Ohm R."/>
            <person name="Pangilinan J."/>
            <person name="Park H.-J."/>
            <person name="Ramirez L."/>
            <person name="Alfaro M."/>
            <person name="Sun H."/>
            <person name="Tritt A."/>
            <person name="Yoshinaga Y."/>
            <person name="Zwiers L.-H."/>
            <person name="Turgeon B."/>
            <person name="Goodwin S."/>
            <person name="Spatafora J."/>
            <person name="Crous P."/>
            <person name="Grigoriev I."/>
        </authorList>
    </citation>
    <scope>NUCLEOTIDE SEQUENCE</scope>
    <source>
        <strain evidence="3">CBS 122367</strain>
    </source>
</reference>
<proteinExistence type="predicted"/>
<accession>A0A6G1IYY2</accession>
<evidence type="ECO:0000313" key="4">
    <source>
        <dbReference type="Proteomes" id="UP000799291"/>
    </source>
</evidence>
<feature type="transmembrane region" description="Helical" evidence="2">
    <location>
        <begin position="180"/>
        <end position="202"/>
    </location>
</feature>
<evidence type="ECO:0000256" key="1">
    <source>
        <dbReference type="SAM" id="MobiDB-lite"/>
    </source>
</evidence>
<keyword evidence="2" id="KW-0472">Membrane</keyword>
<feature type="transmembrane region" description="Helical" evidence="2">
    <location>
        <begin position="108"/>
        <end position="131"/>
    </location>
</feature>
<dbReference type="OrthoDB" id="3799217at2759"/>
<name>A0A6G1IYY2_9PLEO</name>
<organism evidence="3 4">
    <name type="scientific">Lentithecium fluviatile CBS 122367</name>
    <dbReference type="NCBI Taxonomy" id="1168545"/>
    <lineage>
        <taxon>Eukaryota</taxon>
        <taxon>Fungi</taxon>
        <taxon>Dikarya</taxon>
        <taxon>Ascomycota</taxon>
        <taxon>Pezizomycotina</taxon>
        <taxon>Dothideomycetes</taxon>
        <taxon>Pleosporomycetidae</taxon>
        <taxon>Pleosporales</taxon>
        <taxon>Massarineae</taxon>
        <taxon>Lentitheciaceae</taxon>
        <taxon>Lentithecium</taxon>
    </lineage>
</organism>
<feature type="transmembrane region" description="Helical" evidence="2">
    <location>
        <begin position="75"/>
        <end position="96"/>
    </location>
</feature>
<sequence length="277" mass="30608">MCIPSFSRLTPLTYGTFLAAILLIGLSGAEVALTAQYLHAFRHFEVQYPGSSLAEWAFVKMDPSNLDTGPTSAKFTVGTCGLVAALLATLWIVLLWCGVGEIKVRKLAIMSCIATIANTVGSVAFLTYVFVREGQNKLPEYFMQWKETTFTAEYYICEAFPTVFEDPNRLYGFPACGTALAAKFILIGISCLSVVLAGLVVMKAQKTGAFRSKDQWRDLEARPTLPAMRNTRQSAHRDRRRPRQLLPTSTRIPHPGNARIQEPPHIKIGGVCAPRYT</sequence>
<feature type="region of interest" description="Disordered" evidence="1">
    <location>
        <begin position="223"/>
        <end position="264"/>
    </location>
</feature>
<keyword evidence="2" id="KW-1133">Transmembrane helix</keyword>
<keyword evidence="4" id="KW-1185">Reference proteome</keyword>
<protein>
    <submittedName>
        <fullName evidence="3">Uncharacterized protein</fullName>
    </submittedName>
</protein>
<gene>
    <name evidence="3" type="ORF">K458DRAFT_419357</name>
</gene>
<evidence type="ECO:0000313" key="3">
    <source>
        <dbReference type="EMBL" id="KAF2683151.1"/>
    </source>
</evidence>
<dbReference type="Proteomes" id="UP000799291">
    <property type="component" value="Unassembled WGS sequence"/>
</dbReference>